<feature type="domain" description="AGC-kinase C-terminal" evidence="7">
    <location>
        <begin position="284"/>
        <end position="301"/>
    </location>
</feature>
<dbReference type="Proteomes" id="UP000013827">
    <property type="component" value="Unassembled WGS sequence"/>
</dbReference>
<dbReference type="KEGG" id="ehx:EMIHUDRAFT_50912"/>
<dbReference type="InterPro" id="IPR000961">
    <property type="entry name" value="AGC-kinase_C"/>
</dbReference>
<evidence type="ECO:0000259" key="7">
    <source>
        <dbReference type="PROSITE" id="PS51285"/>
    </source>
</evidence>
<evidence type="ECO:0000313" key="9">
    <source>
        <dbReference type="Proteomes" id="UP000013827"/>
    </source>
</evidence>
<evidence type="ECO:0008006" key="10">
    <source>
        <dbReference type="Google" id="ProtNLM"/>
    </source>
</evidence>
<evidence type="ECO:0000256" key="1">
    <source>
        <dbReference type="ARBA" id="ARBA00022527"/>
    </source>
</evidence>
<dbReference type="OMA" id="HTIMCER"/>
<evidence type="ECO:0000256" key="3">
    <source>
        <dbReference type="ARBA" id="ARBA00022741"/>
    </source>
</evidence>
<dbReference type="PROSITE" id="PS00108">
    <property type="entry name" value="PROTEIN_KINASE_ST"/>
    <property type="match status" value="1"/>
</dbReference>
<accession>A0A0D3J899</accession>
<keyword evidence="2" id="KW-0808">Transferase</keyword>
<organism evidence="8 9">
    <name type="scientific">Emiliania huxleyi (strain CCMP1516)</name>
    <dbReference type="NCBI Taxonomy" id="280463"/>
    <lineage>
        <taxon>Eukaryota</taxon>
        <taxon>Haptista</taxon>
        <taxon>Haptophyta</taxon>
        <taxon>Prymnesiophyceae</taxon>
        <taxon>Isochrysidales</taxon>
        <taxon>Noelaerhabdaceae</taxon>
        <taxon>Emiliania</taxon>
    </lineage>
</organism>
<dbReference type="PaxDb" id="2903-EOD19734"/>
<dbReference type="InterPro" id="IPR011009">
    <property type="entry name" value="Kinase-like_dom_sf"/>
</dbReference>
<dbReference type="InterPro" id="IPR008271">
    <property type="entry name" value="Ser/Thr_kinase_AS"/>
</dbReference>
<sequence length="301" mass="33721">GLASYRQYEQIGCGAFSAVFKARKRQSIEAVALRRVHMCRQEKLLAETHSIFREKEVLASVEHPFIVPLRFAFQTEDHLCFVLDYIAGGNMYSDLSRGPYVHSRAVFYAAQTVLATHHLHELDILYRDLKPDNVLLTLDGYIKLADMGAARGIAENGAISNGATSSSDKTVKAGAPPTLKRRMTITGTHGYRAPEVYERDYGKAADWWNVGILIIEMLTATNPLRGANRTESEQLSKTKDVEFPSFVQPEACSIVSGLLKRDQSQRCGCGERGVIEIYEHAFFRDIDWEGLLSMDSKPPFE</sequence>
<dbReference type="PROSITE" id="PS50011">
    <property type="entry name" value="PROTEIN_KINASE_DOM"/>
    <property type="match status" value="1"/>
</dbReference>
<keyword evidence="5" id="KW-0067">ATP-binding</keyword>
<dbReference type="eggNOG" id="KOG0598">
    <property type="taxonomic scope" value="Eukaryota"/>
</dbReference>
<dbReference type="STRING" id="2903.R1EFU0"/>
<dbReference type="Gene3D" id="1.10.510.10">
    <property type="entry name" value="Transferase(Phosphotransferase) domain 1"/>
    <property type="match status" value="1"/>
</dbReference>
<evidence type="ECO:0000259" key="6">
    <source>
        <dbReference type="PROSITE" id="PS50011"/>
    </source>
</evidence>
<dbReference type="InterPro" id="IPR000719">
    <property type="entry name" value="Prot_kinase_dom"/>
</dbReference>
<name>A0A0D3J899_EMIH1</name>
<dbReference type="CDD" id="cd05123">
    <property type="entry name" value="STKc_AGC"/>
    <property type="match status" value="1"/>
</dbReference>
<reference evidence="8" key="2">
    <citation type="submission" date="2024-10" db="UniProtKB">
        <authorList>
            <consortium name="EnsemblProtists"/>
        </authorList>
    </citation>
    <scope>IDENTIFICATION</scope>
</reference>
<evidence type="ECO:0000256" key="4">
    <source>
        <dbReference type="ARBA" id="ARBA00022777"/>
    </source>
</evidence>
<dbReference type="PROSITE" id="PS51285">
    <property type="entry name" value="AGC_KINASE_CTER"/>
    <property type="match status" value="1"/>
</dbReference>
<proteinExistence type="predicted"/>
<dbReference type="SUPFAM" id="SSF56112">
    <property type="entry name" value="Protein kinase-like (PK-like)"/>
    <property type="match status" value="1"/>
</dbReference>
<keyword evidence="1" id="KW-0723">Serine/threonine-protein kinase</keyword>
<dbReference type="Pfam" id="PF00069">
    <property type="entry name" value="Pkinase"/>
    <property type="match status" value="1"/>
</dbReference>
<evidence type="ECO:0000256" key="5">
    <source>
        <dbReference type="ARBA" id="ARBA00022840"/>
    </source>
</evidence>
<dbReference type="HOGENOM" id="CLU_000288_63_5_1"/>
<keyword evidence="3" id="KW-0547">Nucleotide-binding</keyword>
<dbReference type="GeneID" id="17265279"/>
<reference evidence="9" key="1">
    <citation type="journal article" date="2013" name="Nature">
        <title>Pan genome of the phytoplankton Emiliania underpins its global distribution.</title>
        <authorList>
            <person name="Read B.A."/>
            <person name="Kegel J."/>
            <person name="Klute M.J."/>
            <person name="Kuo A."/>
            <person name="Lefebvre S.C."/>
            <person name="Maumus F."/>
            <person name="Mayer C."/>
            <person name="Miller J."/>
            <person name="Monier A."/>
            <person name="Salamov A."/>
            <person name="Young J."/>
            <person name="Aguilar M."/>
            <person name="Claverie J.M."/>
            <person name="Frickenhaus S."/>
            <person name="Gonzalez K."/>
            <person name="Herman E.K."/>
            <person name="Lin Y.C."/>
            <person name="Napier J."/>
            <person name="Ogata H."/>
            <person name="Sarno A.F."/>
            <person name="Shmutz J."/>
            <person name="Schroeder D."/>
            <person name="de Vargas C."/>
            <person name="Verret F."/>
            <person name="von Dassow P."/>
            <person name="Valentin K."/>
            <person name="Van de Peer Y."/>
            <person name="Wheeler G."/>
            <person name="Dacks J.B."/>
            <person name="Delwiche C.F."/>
            <person name="Dyhrman S.T."/>
            <person name="Glockner G."/>
            <person name="John U."/>
            <person name="Richards T."/>
            <person name="Worden A.Z."/>
            <person name="Zhang X."/>
            <person name="Grigoriev I.V."/>
            <person name="Allen A.E."/>
            <person name="Bidle K."/>
            <person name="Borodovsky M."/>
            <person name="Bowler C."/>
            <person name="Brownlee C."/>
            <person name="Cock J.M."/>
            <person name="Elias M."/>
            <person name="Gladyshev V.N."/>
            <person name="Groth M."/>
            <person name="Guda C."/>
            <person name="Hadaegh A."/>
            <person name="Iglesias-Rodriguez M.D."/>
            <person name="Jenkins J."/>
            <person name="Jones B.M."/>
            <person name="Lawson T."/>
            <person name="Leese F."/>
            <person name="Lindquist E."/>
            <person name="Lobanov A."/>
            <person name="Lomsadze A."/>
            <person name="Malik S.B."/>
            <person name="Marsh M.E."/>
            <person name="Mackinder L."/>
            <person name="Mock T."/>
            <person name="Mueller-Roeber B."/>
            <person name="Pagarete A."/>
            <person name="Parker M."/>
            <person name="Probert I."/>
            <person name="Quesneville H."/>
            <person name="Raines C."/>
            <person name="Rensing S.A."/>
            <person name="Riano-Pachon D.M."/>
            <person name="Richier S."/>
            <person name="Rokitta S."/>
            <person name="Shiraiwa Y."/>
            <person name="Soanes D.M."/>
            <person name="van der Giezen M."/>
            <person name="Wahlund T.M."/>
            <person name="Williams B."/>
            <person name="Wilson W."/>
            <person name="Wolfe G."/>
            <person name="Wurch L.L."/>
        </authorList>
    </citation>
    <scope>NUCLEOTIDE SEQUENCE</scope>
</reference>
<dbReference type="GO" id="GO:0005524">
    <property type="term" value="F:ATP binding"/>
    <property type="evidence" value="ECO:0007669"/>
    <property type="project" value="UniProtKB-KW"/>
</dbReference>
<evidence type="ECO:0000313" key="8">
    <source>
        <dbReference type="EnsemblProtists" id="EOD19734"/>
    </source>
</evidence>
<dbReference type="RefSeq" id="XP_005772163.1">
    <property type="nucleotide sequence ID" value="XM_005772106.1"/>
</dbReference>
<dbReference type="SMART" id="SM00220">
    <property type="entry name" value="S_TKc"/>
    <property type="match status" value="1"/>
</dbReference>
<dbReference type="EnsemblProtists" id="EOD19734">
    <property type="protein sequence ID" value="EOD19734"/>
    <property type="gene ID" value="EMIHUDRAFT_50912"/>
</dbReference>
<keyword evidence="4" id="KW-0418">Kinase</keyword>
<feature type="domain" description="Protein kinase" evidence="6">
    <location>
        <begin position="5"/>
        <end position="283"/>
    </location>
</feature>
<dbReference type="Gene3D" id="3.30.200.20">
    <property type="entry name" value="Phosphorylase Kinase, domain 1"/>
    <property type="match status" value="1"/>
</dbReference>
<protein>
    <recommendedName>
        <fullName evidence="10">Protein kinase domain-containing protein</fullName>
    </recommendedName>
</protein>
<dbReference type="GO" id="GO:0004674">
    <property type="term" value="F:protein serine/threonine kinase activity"/>
    <property type="evidence" value="ECO:0007669"/>
    <property type="project" value="UniProtKB-KW"/>
</dbReference>
<dbReference type="InterPro" id="IPR045270">
    <property type="entry name" value="STKc_AGC"/>
</dbReference>
<dbReference type="AlphaFoldDB" id="A0A0D3J899"/>
<dbReference type="PANTHER" id="PTHR24351">
    <property type="entry name" value="RIBOSOMAL PROTEIN S6 KINASE"/>
    <property type="match status" value="1"/>
</dbReference>
<evidence type="ECO:0000256" key="2">
    <source>
        <dbReference type="ARBA" id="ARBA00022679"/>
    </source>
</evidence>
<keyword evidence="9" id="KW-1185">Reference proteome</keyword>